<protein>
    <recommendedName>
        <fullName evidence="2">thioredoxin-dependent peroxiredoxin</fullName>
        <ecNumber evidence="2">1.11.1.24</ecNumber>
    </recommendedName>
    <alternativeName>
        <fullName evidence="8">Thioredoxin peroxidase</fullName>
    </alternativeName>
    <alternativeName>
        <fullName evidence="10">Thioredoxin-dependent peroxiredoxin Bcp</fullName>
    </alternativeName>
</protein>
<keyword evidence="12" id="KW-0732">Signal</keyword>
<keyword evidence="7" id="KW-0676">Redox-active center</keyword>
<evidence type="ECO:0000256" key="8">
    <source>
        <dbReference type="ARBA" id="ARBA00032824"/>
    </source>
</evidence>
<evidence type="ECO:0000256" key="3">
    <source>
        <dbReference type="ARBA" id="ARBA00022559"/>
    </source>
</evidence>
<keyword evidence="3" id="KW-0575">Peroxidase</keyword>
<keyword evidence="5" id="KW-0560">Oxidoreductase</keyword>
<dbReference type="InterPro" id="IPR013766">
    <property type="entry name" value="Thioredoxin_domain"/>
</dbReference>
<dbReference type="InterPro" id="IPR000866">
    <property type="entry name" value="AhpC/TSA"/>
</dbReference>
<evidence type="ECO:0000259" key="13">
    <source>
        <dbReference type="PROSITE" id="PS51352"/>
    </source>
</evidence>
<keyword evidence="4" id="KW-0049">Antioxidant</keyword>
<evidence type="ECO:0000256" key="4">
    <source>
        <dbReference type="ARBA" id="ARBA00022862"/>
    </source>
</evidence>
<evidence type="ECO:0000256" key="2">
    <source>
        <dbReference type="ARBA" id="ARBA00013017"/>
    </source>
</evidence>
<comment type="function">
    <text evidence="1">Thiol-specific peroxidase that catalyzes the reduction of hydrogen peroxide and organic hydroperoxides to water and alcohols, respectively. Plays a role in cell protection against oxidative stress by detoxifying peroxides and as sensor of hydrogen peroxide-mediated signaling events.</text>
</comment>
<keyword evidence="6" id="KW-1015">Disulfide bond</keyword>
<feature type="chain" id="PRO_5017597677" description="thioredoxin-dependent peroxiredoxin" evidence="12">
    <location>
        <begin position="22"/>
        <end position="217"/>
    </location>
</feature>
<dbReference type="PANTHER" id="PTHR42801">
    <property type="entry name" value="THIOREDOXIN-DEPENDENT PEROXIDE REDUCTASE"/>
    <property type="match status" value="1"/>
</dbReference>
<dbReference type="InterPro" id="IPR036249">
    <property type="entry name" value="Thioredoxin-like_sf"/>
</dbReference>
<dbReference type="PROSITE" id="PS51352">
    <property type="entry name" value="THIOREDOXIN_2"/>
    <property type="match status" value="1"/>
</dbReference>
<gene>
    <name evidence="14" type="ORF">DXX93_19815</name>
</gene>
<dbReference type="GO" id="GO:0008379">
    <property type="term" value="F:thioredoxin peroxidase activity"/>
    <property type="evidence" value="ECO:0007669"/>
    <property type="project" value="TreeGrafter"/>
</dbReference>
<evidence type="ECO:0000256" key="9">
    <source>
        <dbReference type="ARBA" id="ARBA00038489"/>
    </source>
</evidence>
<evidence type="ECO:0000256" key="6">
    <source>
        <dbReference type="ARBA" id="ARBA00023157"/>
    </source>
</evidence>
<comment type="caution">
    <text evidence="14">The sequence shown here is derived from an EMBL/GenBank/DDBJ whole genome shotgun (WGS) entry which is preliminary data.</text>
</comment>
<name>A0A3E0TX62_9GAMM</name>
<accession>A0A3E0TX62</accession>
<dbReference type="OrthoDB" id="9809746at2"/>
<dbReference type="GO" id="GO:0005737">
    <property type="term" value="C:cytoplasm"/>
    <property type="evidence" value="ECO:0007669"/>
    <property type="project" value="TreeGrafter"/>
</dbReference>
<evidence type="ECO:0000256" key="1">
    <source>
        <dbReference type="ARBA" id="ARBA00003330"/>
    </source>
</evidence>
<evidence type="ECO:0000256" key="5">
    <source>
        <dbReference type="ARBA" id="ARBA00023002"/>
    </source>
</evidence>
<comment type="catalytic activity">
    <reaction evidence="11">
        <text>a hydroperoxide + [thioredoxin]-dithiol = an alcohol + [thioredoxin]-disulfide + H2O</text>
        <dbReference type="Rhea" id="RHEA:62620"/>
        <dbReference type="Rhea" id="RHEA-COMP:10698"/>
        <dbReference type="Rhea" id="RHEA-COMP:10700"/>
        <dbReference type="ChEBI" id="CHEBI:15377"/>
        <dbReference type="ChEBI" id="CHEBI:29950"/>
        <dbReference type="ChEBI" id="CHEBI:30879"/>
        <dbReference type="ChEBI" id="CHEBI:35924"/>
        <dbReference type="ChEBI" id="CHEBI:50058"/>
        <dbReference type="EC" id="1.11.1.24"/>
    </reaction>
</comment>
<organism evidence="14 15">
    <name type="scientific">Thalassotalea euphylliae</name>
    <dbReference type="NCBI Taxonomy" id="1655234"/>
    <lineage>
        <taxon>Bacteria</taxon>
        <taxon>Pseudomonadati</taxon>
        <taxon>Pseudomonadota</taxon>
        <taxon>Gammaproteobacteria</taxon>
        <taxon>Alteromonadales</taxon>
        <taxon>Colwelliaceae</taxon>
        <taxon>Thalassotalea</taxon>
    </lineage>
</organism>
<dbReference type="Pfam" id="PF00578">
    <property type="entry name" value="AhpC-TSA"/>
    <property type="match status" value="1"/>
</dbReference>
<comment type="similarity">
    <text evidence="9">Belongs to the peroxiredoxin family. BCP/PrxQ subfamily.</text>
</comment>
<reference evidence="14 15" key="1">
    <citation type="submission" date="2018-08" db="EMBL/GenBank/DDBJ databases">
        <title>Thalassotalea euphylliae genome.</title>
        <authorList>
            <person name="Summers S."/>
            <person name="Rice S.A."/>
            <person name="Freckelton M.L."/>
            <person name="Nedved B.T."/>
            <person name="Hadfield M.G."/>
        </authorList>
    </citation>
    <scope>NUCLEOTIDE SEQUENCE [LARGE SCALE GENOMIC DNA]</scope>
    <source>
        <strain evidence="14 15">H1</strain>
    </source>
</reference>
<evidence type="ECO:0000256" key="11">
    <source>
        <dbReference type="ARBA" id="ARBA00049091"/>
    </source>
</evidence>
<dbReference type="EC" id="1.11.1.24" evidence="2"/>
<dbReference type="Gene3D" id="3.40.30.10">
    <property type="entry name" value="Glutaredoxin"/>
    <property type="match status" value="1"/>
</dbReference>
<dbReference type="SUPFAM" id="SSF52833">
    <property type="entry name" value="Thioredoxin-like"/>
    <property type="match status" value="1"/>
</dbReference>
<evidence type="ECO:0000313" key="14">
    <source>
        <dbReference type="EMBL" id="REL29044.1"/>
    </source>
</evidence>
<evidence type="ECO:0000313" key="15">
    <source>
        <dbReference type="Proteomes" id="UP000256478"/>
    </source>
</evidence>
<evidence type="ECO:0000256" key="12">
    <source>
        <dbReference type="SAM" id="SignalP"/>
    </source>
</evidence>
<dbReference type="GO" id="GO:0034599">
    <property type="term" value="P:cellular response to oxidative stress"/>
    <property type="evidence" value="ECO:0007669"/>
    <property type="project" value="TreeGrafter"/>
</dbReference>
<dbReference type="PANTHER" id="PTHR42801:SF7">
    <property type="entry name" value="SLL1159 PROTEIN"/>
    <property type="match status" value="1"/>
</dbReference>
<feature type="domain" description="Thioredoxin" evidence="13">
    <location>
        <begin position="41"/>
        <end position="217"/>
    </location>
</feature>
<dbReference type="EMBL" id="QUOU01000001">
    <property type="protein sequence ID" value="REL29044.1"/>
    <property type="molecule type" value="Genomic_DNA"/>
</dbReference>
<dbReference type="AlphaFoldDB" id="A0A3E0TX62"/>
<dbReference type="Proteomes" id="UP000256478">
    <property type="component" value="Unassembled WGS sequence"/>
</dbReference>
<dbReference type="GO" id="GO:0045454">
    <property type="term" value="P:cell redox homeostasis"/>
    <property type="evidence" value="ECO:0007669"/>
    <property type="project" value="TreeGrafter"/>
</dbReference>
<dbReference type="CDD" id="cd02970">
    <property type="entry name" value="PRX_like2"/>
    <property type="match status" value="1"/>
</dbReference>
<dbReference type="InterPro" id="IPR050924">
    <property type="entry name" value="Peroxiredoxin_BCP/PrxQ"/>
</dbReference>
<sequence length="217" mass="23824">MKLFIPVVIALSVLFAPASMADSKMMKTKPIAEGADWVSPLLNGQMVPAVDAVTINGDSKPLKEVLDGKKTILFFYRGGWCPFCNTQMGQLKQLEPELKKAGFQLIGVSTDAPADLKKSVEKMSLEYQLLSDYNSTISQAFGLAFFTSKKTTDRYLAAMKLSNPLQKNADGESRLVLPVPAIYVIDSTGLVQFSYVNPNFRVRLQPEILLAAAKLVK</sequence>
<feature type="signal peptide" evidence="12">
    <location>
        <begin position="1"/>
        <end position="21"/>
    </location>
</feature>
<evidence type="ECO:0000256" key="10">
    <source>
        <dbReference type="ARBA" id="ARBA00042639"/>
    </source>
</evidence>
<proteinExistence type="inferred from homology"/>
<evidence type="ECO:0000256" key="7">
    <source>
        <dbReference type="ARBA" id="ARBA00023284"/>
    </source>
</evidence>